<dbReference type="PANTHER" id="PTHR43172">
    <property type="entry name" value="ADENYLOSUCCINATE LYASE"/>
    <property type="match status" value="1"/>
</dbReference>
<keyword evidence="5" id="KW-1185">Reference proteome</keyword>
<name>A0ABT7XNN2_9NEIS</name>
<dbReference type="InterPro" id="IPR019468">
    <property type="entry name" value="AdenyloSucc_lyase_C"/>
</dbReference>
<comment type="caution">
    <text evidence="4">The sequence shown here is derived from an EMBL/GenBank/DDBJ whole genome shotgun (WGS) entry which is preliminary data.</text>
</comment>
<dbReference type="InterPro" id="IPR012789">
    <property type="entry name" value="Protocat_PcaB-like"/>
</dbReference>
<dbReference type="RefSeq" id="WP_289829772.1">
    <property type="nucleotide sequence ID" value="NZ_JAUEDK010000014.1"/>
</dbReference>
<dbReference type="PROSITE" id="PS00163">
    <property type="entry name" value="FUMARATE_LYASES"/>
    <property type="match status" value="1"/>
</dbReference>
<evidence type="ECO:0000259" key="3">
    <source>
        <dbReference type="SMART" id="SM00998"/>
    </source>
</evidence>
<dbReference type="PRINTS" id="PR00145">
    <property type="entry name" value="ARGSUCLYASE"/>
</dbReference>
<protein>
    <recommendedName>
        <fullName evidence="2">3-carboxy-cis,cis-muconate cycloisomerase</fullName>
        <ecNumber evidence="2">5.5.1.2</ecNumber>
    </recommendedName>
</protein>
<keyword evidence="4" id="KW-0413">Isomerase</keyword>
<dbReference type="Proteomes" id="UP001168540">
    <property type="component" value="Unassembled WGS sequence"/>
</dbReference>
<dbReference type="EC" id="5.5.1.2" evidence="2"/>
<dbReference type="SMART" id="SM00998">
    <property type="entry name" value="ADSL_C"/>
    <property type="match status" value="1"/>
</dbReference>
<evidence type="ECO:0000256" key="2">
    <source>
        <dbReference type="NCBIfam" id="TIGR02426"/>
    </source>
</evidence>
<accession>A0ABT7XNN2</accession>
<gene>
    <name evidence="4" type="ORF">QU481_09765</name>
</gene>
<dbReference type="CDD" id="cd01597">
    <property type="entry name" value="pCLME"/>
    <property type="match status" value="1"/>
</dbReference>
<dbReference type="Gene3D" id="1.10.40.30">
    <property type="entry name" value="Fumarase/aspartase (C-terminal domain)"/>
    <property type="match status" value="1"/>
</dbReference>
<feature type="domain" description="Adenylosuccinate lyase C-terminal" evidence="3">
    <location>
        <begin position="361"/>
        <end position="440"/>
    </location>
</feature>
<dbReference type="InterPro" id="IPR000362">
    <property type="entry name" value="Fumarate_lyase_fam"/>
</dbReference>
<dbReference type="GO" id="GO:0047472">
    <property type="term" value="F:3-carboxy-cis,cis-muconate cycloisomerase activity"/>
    <property type="evidence" value="ECO:0007669"/>
    <property type="project" value="UniProtKB-EC"/>
</dbReference>
<dbReference type="Pfam" id="PF10397">
    <property type="entry name" value="ADSL_C"/>
    <property type="match status" value="1"/>
</dbReference>
<reference evidence="4" key="1">
    <citation type="submission" date="2023-06" db="EMBL/GenBank/DDBJ databases">
        <authorList>
            <person name="Zhang S."/>
        </authorList>
    </citation>
    <scope>NUCLEOTIDE SEQUENCE</scope>
    <source>
        <strain evidence="4">SG2303</strain>
    </source>
</reference>
<evidence type="ECO:0000256" key="1">
    <source>
        <dbReference type="ARBA" id="ARBA00034772"/>
    </source>
</evidence>
<evidence type="ECO:0000313" key="4">
    <source>
        <dbReference type="EMBL" id="MDN0075174.1"/>
    </source>
</evidence>
<proteinExistence type="inferred from homology"/>
<sequence length="446" mass="47348">MKLLDPLFRAGECRAVFSDAAALQCMLDFEAALAHAEAAVGVIPSDAVDPIAAACHAELYDLDAIAHDAARAGNLAIPMVKHLTARVKDTDASAARYVHWGATSQDAIDTGFVLQLKRALSVVEADLQRLIVALARRTAEHRHTVMVGRTWMQHALPTTLGLKLAGTLDALLRHRQRLTELTPRVLALQFGGAAGTLASLGDAGMLVAERLAEQLQLTLPATPWHGQRDRVAEVAAWFGSLTGTLGKLARDVSLLMQTEIGEVAEPAGAGRGGSSTMPHKRNPVSSAVVLAAAQRVPALVGTVFSAMVQEHERGLGGWHAEWEVLPELIQLSAGALSVSAELVEGLEVHPDAMRANLDVTGGLIMAEAVTMALGEALGRLDAHKLVEEKCRQAQAEGRHLKTVLAEEPKITMHLSTAELERLLDPVNYTGVADTLIGRVLAAAEGD</sequence>
<dbReference type="Gene3D" id="1.20.200.10">
    <property type="entry name" value="Fumarase/aspartase (Central domain)"/>
    <property type="match status" value="1"/>
</dbReference>
<dbReference type="NCBIfam" id="NF006554">
    <property type="entry name" value="PRK09053.1"/>
    <property type="match status" value="1"/>
</dbReference>
<dbReference type="SUPFAM" id="SSF48557">
    <property type="entry name" value="L-aspartase-like"/>
    <property type="match status" value="1"/>
</dbReference>
<dbReference type="NCBIfam" id="TIGR02426">
    <property type="entry name" value="protocat_pcaB"/>
    <property type="match status" value="1"/>
</dbReference>
<organism evidence="4 5">
    <name type="scientific">Crenobacter oryzisoli</name>
    <dbReference type="NCBI Taxonomy" id="3056844"/>
    <lineage>
        <taxon>Bacteria</taxon>
        <taxon>Pseudomonadati</taxon>
        <taxon>Pseudomonadota</taxon>
        <taxon>Betaproteobacteria</taxon>
        <taxon>Neisseriales</taxon>
        <taxon>Neisseriaceae</taxon>
        <taxon>Crenobacter</taxon>
    </lineage>
</organism>
<dbReference type="InterPro" id="IPR020557">
    <property type="entry name" value="Fumarate_lyase_CS"/>
</dbReference>
<dbReference type="PANTHER" id="PTHR43172:SF2">
    <property type="entry name" value="ADENYLOSUCCINATE LYASE C-TERMINAL DOMAIN-CONTAINING PROTEIN"/>
    <property type="match status" value="1"/>
</dbReference>
<dbReference type="PRINTS" id="PR00149">
    <property type="entry name" value="FUMRATELYASE"/>
</dbReference>
<dbReference type="InterPro" id="IPR022761">
    <property type="entry name" value="Fumarate_lyase_N"/>
</dbReference>
<comment type="similarity">
    <text evidence="1">Belongs to the class-II fumarase/aspartase family.</text>
</comment>
<evidence type="ECO:0000313" key="5">
    <source>
        <dbReference type="Proteomes" id="UP001168540"/>
    </source>
</evidence>
<dbReference type="InterPro" id="IPR008948">
    <property type="entry name" value="L-Aspartase-like"/>
</dbReference>
<dbReference type="Pfam" id="PF00206">
    <property type="entry name" value="Lyase_1"/>
    <property type="match status" value="1"/>
</dbReference>
<dbReference type="EMBL" id="JAUEDK010000014">
    <property type="protein sequence ID" value="MDN0075174.1"/>
    <property type="molecule type" value="Genomic_DNA"/>
</dbReference>